<reference evidence="10 11" key="1">
    <citation type="submission" date="2019-04" db="EMBL/GenBank/DDBJ databases">
        <title>Isolation and identification of Cellulomonas shaoxiangyii sp. Nov. isolated from feces of the Tibetan antelopes (Pantholops hodgsonii) in the Qinghai-Tibet plateau of China.</title>
        <authorList>
            <person name="Tian Z."/>
        </authorList>
    </citation>
    <scope>NUCLEOTIDE SEQUENCE [LARGE SCALE GENOMIC DNA]</scope>
    <source>
        <strain evidence="10 11">Z28</strain>
    </source>
</reference>
<keyword evidence="11" id="KW-1185">Reference proteome</keyword>
<evidence type="ECO:0000256" key="4">
    <source>
        <dbReference type="ARBA" id="ARBA00022692"/>
    </source>
</evidence>
<proteinExistence type="predicted"/>
<evidence type="ECO:0000256" key="1">
    <source>
        <dbReference type="ARBA" id="ARBA00004651"/>
    </source>
</evidence>
<keyword evidence="2" id="KW-0813">Transport</keyword>
<name>A0A4P7SKU7_9CELL</name>
<evidence type="ECO:0000256" key="6">
    <source>
        <dbReference type="ARBA" id="ARBA00023136"/>
    </source>
</evidence>
<dbReference type="GO" id="GO:0005886">
    <property type="term" value="C:plasma membrane"/>
    <property type="evidence" value="ECO:0007669"/>
    <property type="project" value="UniProtKB-SubCell"/>
</dbReference>
<sequence>MPTPGHRSAFWWLWTSSGLSNAADGVLKTALPLVALRYTDSPVVIAGIPLALTLPWLLVSLPAGALADRWDRRRTMLVANLVRAVAVLALVVVPATGIPSMWLLYGVAFALGTAEVFHDTCAQSILPQVVGRDELDRANGRLYAVEMTANQFVGPPLGGFLVAAGVAVAMGAPALLWGLAVGALLMVRGAFRAGPSGGAGAGAARTTSLWAEVGEGLRFLWRRPVLRTLALMVGVSNLAESAMMAVFVLWAVGPDSPLGLSEPGYGALMTSVAVGAVIGSLCAARVADRLGRTLALALCILVAAASHAVPALTTSVLVVAGVWALAGAGIAVWNVVTVSLRQRLTPDHLLGRLNSAYRLLAWGTMPVGALLGGLVAQRVGLVWVFAVATALDLVLLLCLPVLRERHLRAAEREAGTAPHPADEDGPAQAPRPAEGTVSATP</sequence>
<protein>
    <submittedName>
        <fullName evidence="10">MFS transporter</fullName>
    </submittedName>
</protein>
<dbReference type="RefSeq" id="WP_135972104.1">
    <property type="nucleotide sequence ID" value="NZ_CP039291.1"/>
</dbReference>
<feature type="transmembrane region" description="Helical" evidence="8">
    <location>
        <begin position="315"/>
        <end position="336"/>
    </location>
</feature>
<dbReference type="InterPro" id="IPR010290">
    <property type="entry name" value="TM_effector"/>
</dbReference>
<dbReference type="GO" id="GO:0022857">
    <property type="term" value="F:transmembrane transporter activity"/>
    <property type="evidence" value="ECO:0007669"/>
    <property type="project" value="InterPro"/>
</dbReference>
<feature type="region of interest" description="Disordered" evidence="7">
    <location>
        <begin position="412"/>
        <end position="441"/>
    </location>
</feature>
<feature type="transmembrane region" description="Helical" evidence="8">
    <location>
        <begin position="228"/>
        <end position="252"/>
    </location>
</feature>
<accession>A0A4P7SKU7</accession>
<dbReference type="PROSITE" id="PS50850">
    <property type="entry name" value="MFS"/>
    <property type="match status" value="1"/>
</dbReference>
<feature type="transmembrane region" description="Helical" evidence="8">
    <location>
        <begin position="160"/>
        <end position="187"/>
    </location>
</feature>
<dbReference type="AlphaFoldDB" id="A0A4P7SKU7"/>
<dbReference type="InterPro" id="IPR020846">
    <property type="entry name" value="MFS_dom"/>
</dbReference>
<dbReference type="SUPFAM" id="SSF103473">
    <property type="entry name" value="MFS general substrate transporter"/>
    <property type="match status" value="1"/>
</dbReference>
<feature type="transmembrane region" description="Helical" evidence="8">
    <location>
        <begin position="382"/>
        <end position="402"/>
    </location>
</feature>
<dbReference type="InterPro" id="IPR036259">
    <property type="entry name" value="MFS_trans_sf"/>
</dbReference>
<evidence type="ECO:0000256" key="2">
    <source>
        <dbReference type="ARBA" id="ARBA00022448"/>
    </source>
</evidence>
<organism evidence="10 11">
    <name type="scientific">Cellulomonas shaoxiangyii</name>
    <dbReference type="NCBI Taxonomy" id="2566013"/>
    <lineage>
        <taxon>Bacteria</taxon>
        <taxon>Bacillati</taxon>
        <taxon>Actinomycetota</taxon>
        <taxon>Actinomycetes</taxon>
        <taxon>Micrococcales</taxon>
        <taxon>Cellulomonadaceae</taxon>
        <taxon>Cellulomonas</taxon>
    </lineage>
</organism>
<keyword evidence="6 8" id="KW-0472">Membrane</keyword>
<dbReference type="Gene3D" id="1.20.1250.20">
    <property type="entry name" value="MFS general substrate transporter like domains"/>
    <property type="match status" value="1"/>
</dbReference>
<feature type="transmembrane region" description="Helical" evidence="8">
    <location>
        <begin position="46"/>
        <end position="66"/>
    </location>
</feature>
<comment type="subcellular location">
    <subcellularLocation>
        <location evidence="1">Cell membrane</location>
        <topology evidence="1">Multi-pass membrane protein</topology>
    </subcellularLocation>
</comment>
<dbReference type="OrthoDB" id="9815525at2"/>
<feature type="transmembrane region" description="Helical" evidence="8">
    <location>
        <begin position="78"/>
        <end position="105"/>
    </location>
</feature>
<keyword evidence="3" id="KW-1003">Cell membrane</keyword>
<keyword evidence="4 8" id="KW-0812">Transmembrane</keyword>
<dbReference type="KEGG" id="celz:E5225_15930"/>
<dbReference type="Proteomes" id="UP000296469">
    <property type="component" value="Chromosome"/>
</dbReference>
<evidence type="ECO:0000256" key="8">
    <source>
        <dbReference type="SAM" id="Phobius"/>
    </source>
</evidence>
<evidence type="ECO:0000313" key="11">
    <source>
        <dbReference type="Proteomes" id="UP000296469"/>
    </source>
</evidence>
<evidence type="ECO:0000256" key="5">
    <source>
        <dbReference type="ARBA" id="ARBA00022989"/>
    </source>
</evidence>
<dbReference type="CDD" id="cd06173">
    <property type="entry name" value="MFS_MefA_like"/>
    <property type="match status" value="1"/>
</dbReference>
<gene>
    <name evidence="10" type="ORF">E5225_15930</name>
</gene>
<evidence type="ECO:0000313" key="10">
    <source>
        <dbReference type="EMBL" id="QCB94830.1"/>
    </source>
</evidence>
<feature type="transmembrane region" description="Helical" evidence="8">
    <location>
        <begin position="264"/>
        <end position="283"/>
    </location>
</feature>
<evidence type="ECO:0000256" key="7">
    <source>
        <dbReference type="SAM" id="MobiDB-lite"/>
    </source>
</evidence>
<evidence type="ECO:0000259" key="9">
    <source>
        <dbReference type="PROSITE" id="PS50850"/>
    </source>
</evidence>
<dbReference type="Pfam" id="PF05977">
    <property type="entry name" value="MFS_3"/>
    <property type="match status" value="1"/>
</dbReference>
<keyword evidence="5 8" id="KW-1133">Transmembrane helix</keyword>
<dbReference type="EMBL" id="CP039291">
    <property type="protein sequence ID" value="QCB94830.1"/>
    <property type="molecule type" value="Genomic_DNA"/>
</dbReference>
<feature type="domain" description="Major facilitator superfamily (MFS) profile" evidence="9">
    <location>
        <begin position="229"/>
        <end position="441"/>
    </location>
</feature>
<evidence type="ECO:0000256" key="3">
    <source>
        <dbReference type="ARBA" id="ARBA00022475"/>
    </source>
</evidence>
<dbReference type="PANTHER" id="PTHR23513:SF11">
    <property type="entry name" value="STAPHYLOFERRIN A TRANSPORTER"/>
    <property type="match status" value="1"/>
</dbReference>
<dbReference type="PANTHER" id="PTHR23513">
    <property type="entry name" value="INTEGRAL MEMBRANE EFFLUX PROTEIN-RELATED"/>
    <property type="match status" value="1"/>
</dbReference>
<feature type="transmembrane region" description="Helical" evidence="8">
    <location>
        <begin position="357"/>
        <end position="376"/>
    </location>
</feature>
<feature type="transmembrane region" description="Helical" evidence="8">
    <location>
        <begin position="290"/>
        <end position="309"/>
    </location>
</feature>